<evidence type="ECO:0000313" key="2">
    <source>
        <dbReference type="Proteomes" id="UP001069145"/>
    </source>
</evidence>
<comment type="caution">
    <text evidence="1">The sequence shown here is derived from an EMBL/GenBank/DDBJ whole genome shotgun (WGS) entry which is preliminary data.</text>
</comment>
<dbReference type="Proteomes" id="UP001069145">
    <property type="component" value="Unassembled WGS sequence"/>
</dbReference>
<reference evidence="1" key="1">
    <citation type="submission" date="2022-09" db="EMBL/GenBank/DDBJ databases">
        <title>Aerococcus urinae taxonomy study.</title>
        <authorList>
            <person name="Christensen J."/>
            <person name="Senneby E."/>
        </authorList>
    </citation>
    <scope>NUCLEOTIDE SEQUENCE</scope>
    <source>
        <strain evidence="1">NLD-066-U95</strain>
    </source>
</reference>
<sequence length="43" mass="5254">MSTYSYPDRMPKAILRKISYFLDRYQNLPVKQNTWISGEWISR</sequence>
<accession>A0ABT4C332</accession>
<keyword evidence="2" id="KW-1185">Reference proteome</keyword>
<gene>
    <name evidence="1" type="ORF">ODY43_02525</name>
</gene>
<dbReference type="RefSeq" id="WP_255204075.1">
    <property type="nucleotide sequence ID" value="NZ_CAJHLF010000004.1"/>
</dbReference>
<evidence type="ECO:0000313" key="1">
    <source>
        <dbReference type="EMBL" id="MCY3052852.1"/>
    </source>
</evidence>
<name>A0ABT4C332_9LACT</name>
<dbReference type="EMBL" id="JAOTML010000002">
    <property type="protein sequence ID" value="MCY3052852.1"/>
    <property type="molecule type" value="Genomic_DNA"/>
</dbReference>
<organism evidence="1 2">
    <name type="scientific">Aerococcus urinae</name>
    <dbReference type="NCBI Taxonomy" id="1376"/>
    <lineage>
        <taxon>Bacteria</taxon>
        <taxon>Bacillati</taxon>
        <taxon>Bacillota</taxon>
        <taxon>Bacilli</taxon>
        <taxon>Lactobacillales</taxon>
        <taxon>Aerococcaceae</taxon>
        <taxon>Aerococcus</taxon>
    </lineage>
</organism>
<protein>
    <submittedName>
        <fullName evidence="1">Uncharacterized protein</fullName>
    </submittedName>
</protein>
<proteinExistence type="predicted"/>